<gene>
    <name evidence="3" type="ORF">E6H05_00355</name>
</gene>
<feature type="domain" description="HTH merR-type" evidence="2">
    <location>
        <begin position="34"/>
        <end position="102"/>
    </location>
</feature>
<dbReference type="Proteomes" id="UP000318834">
    <property type="component" value="Unassembled WGS sequence"/>
</dbReference>
<dbReference type="AlphaFoldDB" id="A0A537J176"/>
<organism evidence="3 4">
    <name type="scientific">Candidatus Segetimicrobium genomatis</name>
    <dbReference type="NCBI Taxonomy" id="2569760"/>
    <lineage>
        <taxon>Bacteria</taxon>
        <taxon>Bacillati</taxon>
        <taxon>Candidatus Sysuimicrobiota</taxon>
        <taxon>Candidatus Sysuimicrobiia</taxon>
        <taxon>Candidatus Sysuimicrobiales</taxon>
        <taxon>Candidatus Segetimicrobiaceae</taxon>
        <taxon>Candidatus Segetimicrobium</taxon>
    </lineage>
</organism>
<evidence type="ECO:0000313" key="4">
    <source>
        <dbReference type="Proteomes" id="UP000318834"/>
    </source>
</evidence>
<keyword evidence="1" id="KW-0238">DNA-binding</keyword>
<evidence type="ECO:0000256" key="1">
    <source>
        <dbReference type="ARBA" id="ARBA00023125"/>
    </source>
</evidence>
<dbReference type="PANTHER" id="PTHR30204">
    <property type="entry name" value="REDOX-CYCLING DRUG-SENSING TRANSCRIPTIONAL ACTIVATOR SOXR"/>
    <property type="match status" value="1"/>
</dbReference>
<dbReference type="InterPro" id="IPR047057">
    <property type="entry name" value="MerR_fam"/>
</dbReference>
<dbReference type="PROSITE" id="PS00552">
    <property type="entry name" value="HTH_MERR_1"/>
    <property type="match status" value="1"/>
</dbReference>
<dbReference type="EMBL" id="VBAP01000004">
    <property type="protein sequence ID" value="TMI77277.1"/>
    <property type="molecule type" value="Genomic_DNA"/>
</dbReference>
<name>A0A537J176_9BACT</name>
<dbReference type="Pfam" id="PF13411">
    <property type="entry name" value="MerR_1"/>
    <property type="match status" value="1"/>
</dbReference>
<dbReference type="InterPro" id="IPR009061">
    <property type="entry name" value="DNA-bd_dom_put_sf"/>
</dbReference>
<reference evidence="3 4" key="1">
    <citation type="journal article" date="2019" name="Nat. Microbiol.">
        <title>Mediterranean grassland soil C-N compound turnover is dependent on rainfall and depth, and is mediated by genomically divergent microorganisms.</title>
        <authorList>
            <person name="Diamond S."/>
            <person name="Andeer P.F."/>
            <person name="Li Z."/>
            <person name="Crits-Christoph A."/>
            <person name="Burstein D."/>
            <person name="Anantharaman K."/>
            <person name="Lane K.R."/>
            <person name="Thomas B.C."/>
            <person name="Pan C."/>
            <person name="Northen T.R."/>
            <person name="Banfield J.F."/>
        </authorList>
    </citation>
    <scope>NUCLEOTIDE SEQUENCE [LARGE SCALE GENOMIC DNA]</scope>
    <source>
        <strain evidence="3">NP_8</strain>
    </source>
</reference>
<dbReference type="GO" id="GO:0003677">
    <property type="term" value="F:DNA binding"/>
    <property type="evidence" value="ECO:0007669"/>
    <property type="project" value="UniProtKB-KW"/>
</dbReference>
<dbReference type="GO" id="GO:0003700">
    <property type="term" value="F:DNA-binding transcription factor activity"/>
    <property type="evidence" value="ECO:0007669"/>
    <property type="project" value="InterPro"/>
</dbReference>
<proteinExistence type="predicted"/>
<accession>A0A537J176</accession>
<dbReference type="PROSITE" id="PS50937">
    <property type="entry name" value="HTH_MERR_2"/>
    <property type="match status" value="1"/>
</dbReference>
<dbReference type="SMART" id="SM00422">
    <property type="entry name" value="HTH_MERR"/>
    <property type="match status" value="1"/>
</dbReference>
<protein>
    <submittedName>
        <fullName evidence="3">MerR family transcriptional regulator</fullName>
    </submittedName>
</protein>
<dbReference type="SUPFAM" id="SSF46955">
    <property type="entry name" value="Putative DNA-binding domain"/>
    <property type="match status" value="1"/>
</dbReference>
<evidence type="ECO:0000259" key="2">
    <source>
        <dbReference type="PROSITE" id="PS50937"/>
    </source>
</evidence>
<dbReference type="Gene3D" id="1.10.1660.10">
    <property type="match status" value="1"/>
</dbReference>
<comment type="caution">
    <text evidence="3">The sequence shown here is derived from an EMBL/GenBank/DDBJ whole genome shotgun (WGS) entry which is preliminary data.</text>
</comment>
<sequence length="129" mass="15086">MTIVLSRYLTTHVPLSTLRLGGGRVRSRRDDLPVYVISVAADLLGLHPRTLRIYEEKGLVQPARRNHQRLYSERDLERVRSIRHLTQEMGLNLAGVRVLMEIHERMELRGSKDVVSWVVERTVRRRRVP</sequence>
<dbReference type="PANTHER" id="PTHR30204:SF58">
    <property type="entry name" value="HTH-TYPE TRANSCRIPTIONAL REGULATOR YFMP"/>
    <property type="match status" value="1"/>
</dbReference>
<evidence type="ECO:0000313" key="3">
    <source>
        <dbReference type="EMBL" id="TMI77277.1"/>
    </source>
</evidence>
<dbReference type="InterPro" id="IPR000551">
    <property type="entry name" value="MerR-type_HTH_dom"/>
</dbReference>